<keyword evidence="1" id="KW-1133">Transmembrane helix</keyword>
<dbReference type="EMBL" id="JAVRIF010000003">
    <property type="protein sequence ID" value="MDT0603309.1"/>
    <property type="molecule type" value="Genomic_DNA"/>
</dbReference>
<feature type="transmembrane region" description="Helical" evidence="1">
    <location>
        <begin position="21"/>
        <end position="45"/>
    </location>
</feature>
<protein>
    <submittedName>
        <fullName evidence="2">Prepilin-type N-terminal cleavage/methylation domain-containing protein</fullName>
    </submittedName>
</protein>
<comment type="caution">
    <text evidence="2">The sequence shown here is derived from an EMBL/GenBank/DDBJ whole genome shotgun (WGS) entry which is preliminary data.</text>
</comment>
<organism evidence="2 3">
    <name type="scientific">Thalassotalea castellviae</name>
    <dbReference type="NCBI Taxonomy" id="3075612"/>
    <lineage>
        <taxon>Bacteria</taxon>
        <taxon>Pseudomonadati</taxon>
        <taxon>Pseudomonadota</taxon>
        <taxon>Gammaproteobacteria</taxon>
        <taxon>Alteromonadales</taxon>
        <taxon>Colwelliaceae</taxon>
        <taxon>Thalassotalea</taxon>
    </lineage>
</organism>
<keyword evidence="1" id="KW-0472">Membrane</keyword>
<sequence length="189" mass="20676">MRPNLARFNMCSYRNSLVSGFTLIETVIGIVVLSIAFSVLITLIYPMTEQSADQLHQIKAAELGQSMLNEIQQKAFDENSDKTGGLIRCGETSAPACSTIMGSEGETRGTYDDVDDYNEINHGNDIENSLNDHSLDALYIGYSVDVTVCNDGDYNGQCDATTNIAKLITVTVKTPTGFDIVFSTYRANF</sequence>
<gene>
    <name evidence="2" type="ORF">RM573_06840</name>
</gene>
<name>A0ABU2ZZF5_9GAMM</name>
<dbReference type="PROSITE" id="PS00409">
    <property type="entry name" value="PROKAR_NTER_METHYL"/>
    <property type="match status" value="1"/>
</dbReference>
<dbReference type="NCBIfam" id="TIGR02532">
    <property type="entry name" value="IV_pilin_GFxxxE"/>
    <property type="match status" value="1"/>
</dbReference>
<evidence type="ECO:0000313" key="3">
    <source>
        <dbReference type="Proteomes" id="UP001266357"/>
    </source>
</evidence>
<evidence type="ECO:0000256" key="1">
    <source>
        <dbReference type="SAM" id="Phobius"/>
    </source>
</evidence>
<keyword evidence="3" id="KW-1185">Reference proteome</keyword>
<dbReference type="Proteomes" id="UP001266357">
    <property type="component" value="Unassembled WGS sequence"/>
</dbReference>
<keyword evidence="1" id="KW-0812">Transmembrane</keyword>
<reference evidence="2 3" key="1">
    <citation type="submission" date="2023-09" db="EMBL/GenBank/DDBJ databases">
        <authorList>
            <person name="Rey-Velasco X."/>
        </authorList>
    </citation>
    <scope>NUCLEOTIDE SEQUENCE [LARGE SCALE GENOMIC DNA]</scope>
    <source>
        <strain evidence="2 3">W431</strain>
    </source>
</reference>
<proteinExistence type="predicted"/>
<accession>A0ABU2ZZF5</accession>
<dbReference type="InterPro" id="IPR012902">
    <property type="entry name" value="N_methyl_site"/>
</dbReference>
<evidence type="ECO:0000313" key="2">
    <source>
        <dbReference type="EMBL" id="MDT0603309.1"/>
    </source>
</evidence>
<dbReference type="RefSeq" id="WP_311579245.1">
    <property type="nucleotide sequence ID" value="NZ_JAVRIF010000003.1"/>
</dbReference>